<feature type="chain" id="PRO_5025388418" description="SnoaL-like domain-containing protein" evidence="2">
    <location>
        <begin position="26"/>
        <end position="172"/>
    </location>
</feature>
<feature type="signal peptide" evidence="2">
    <location>
        <begin position="1"/>
        <end position="25"/>
    </location>
</feature>
<gene>
    <name evidence="3" type="ORF">P280DRAFT_424411</name>
</gene>
<feature type="region of interest" description="Disordered" evidence="1">
    <location>
        <begin position="30"/>
        <end position="61"/>
    </location>
</feature>
<dbReference type="EMBL" id="MU006782">
    <property type="protein sequence ID" value="KAF2641861.1"/>
    <property type="molecule type" value="Genomic_DNA"/>
</dbReference>
<name>A0A6A6S406_9PLEO</name>
<dbReference type="AlphaFoldDB" id="A0A6A6S406"/>
<dbReference type="OrthoDB" id="2820488at2759"/>
<proteinExistence type="predicted"/>
<evidence type="ECO:0000256" key="2">
    <source>
        <dbReference type="SAM" id="SignalP"/>
    </source>
</evidence>
<protein>
    <recommendedName>
        <fullName evidence="5">SnoaL-like domain-containing protein</fullName>
    </recommendedName>
</protein>
<dbReference type="InterPro" id="IPR032710">
    <property type="entry name" value="NTF2-like_dom_sf"/>
</dbReference>
<reference evidence="3" key="1">
    <citation type="journal article" date="2020" name="Stud. Mycol.">
        <title>101 Dothideomycetes genomes: a test case for predicting lifestyles and emergence of pathogens.</title>
        <authorList>
            <person name="Haridas S."/>
            <person name="Albert R."/>
            <person name="Binder M."/>
            <person name="Bloem J."/>
            <person name="Labutti K."/>
            <person name="Salamov A."/>
            <person name="Andreopoulos B."/>
            <person name="Baker S."/>
            <person name="Barry K."/>
            <person name="Bills G."/>
            <person name="Bluhm B."/>
            <person name="Cannon C."/>
            <person name="Castanera R."/>
            <person name="Culley D."/>
            <person name="Daum C."/>
            <person name="Ezra D."/>
            <person name="Gonzalez J."/>
            <person name="Henrissat B."/>
            <person name="Kuo A."/>
            <person name="Liang C."/>
            <person name="Lipzen A."/>
            <person name="Lutzoni F."/>
            <person name="Magnuson J."/>
            <person name="Mondo S."/>
            <person name="Nolan M."/>
            <person name="Ohm R."/>
            <person name="Pangilinan J."/>
            <person name="Park H.-J."/>
            <person name="Ramirez L."/>
            <person name="Alfaro M."/>
            <person name="Sun H."/>
            <person name="Tritt A."/>
            <person name="Yoshinaga Y."/>
            <person name="Zwiers L.-H."/>
            <person name="Turgeon B."/>
            <person name="Goodwin S."/>
            <person name="Spatafora J."/>
            <person name="Crous P."/>
            <person name="Grigoriev I."/>
        </authorList>
    </citation>
    <scope>NUCLEOTIDE SEQUENCE</scope>
    <source>
        <strain evidence="3">CBS 473.64</strain>
    </source>
</reference>
<dbReference type="Proteomes" id="UP000799753">
    <property type="component" value="Unassembled WGS sequence"/>
</dbReference>
<sequence>MYAPTLLTTLLLPIGLLALPSSIHAVQSLDPRQAQPAKPSLNLRQSQPTKPSPCVRISPAPDANATETRFDGFAKAFIYEKNITEAFTYIAKDYINHNPAAQNGSDSAWGILSPIWASQNITPIRTTFDAESNQGWLNYQTGSFGEVVDRFRWEAGCIAEHWDQGETYPEST</sequence>
<dbReference type="SUPFAM" id="SSF54427">
    <property type="entry name" value="NTF2-like"/>
    <property type="match status" value="1"/>
</dbReference>
<dbReference type="Gene3D" id="3.10.450.50">
    <property type="match status" value="1"/>
</dbReference>
<organism evidence="3 4">
    <name type="scientific">Massarina eburnea CBS 473.64</name>
    <dbReference type="NCBI Taxonomy" id="1395130"/>
    <lineage>
        <taxon>Eukaryota</taxon>
        <taxon>Fungi</taxon>
        <taxon>Dikarya</taxon>
        <taxon>Ascomycota</taxon>
        <taxon>Pezizomycotina</taxon>
        <taxon>Dothideomycetes</taxon>
        <taxon>Pleosporomycetidae</taxon>
        <taxon>Pleosporales</taxon>
        <taxon>Massarineae</taxon>
        <taxon>Massarinaceae</taxon>
        <taxon>Massarina</taxon>
    </lineage>
</organism>
<evidence type="ECO:0008006" key="5">
    <source>
        <dbReference type="Google" id="ProtNLM"/>
    </source>
</evidence>
<evidence type="ECO:0000313" key="4">
    <source>
        <dbReference type="Proteomes" id="UP000799753"/>
    </source>
</evidence>
<accession>A0A6A6S406</accession>
<keyword evidence="2" id="KW-0732">Signal</keyword>
<evidence type="ECO:0000313" key="3">
    <source>
        <dbReference type="EMBL" id="KAF2641861.1"/>
    </source>
</evidence>
<keyword evidence="4" id="KW-1185">Reference proteome</keyword>
<evidence type="ECO:0000256" key="1">
    <source>
        <dbReference type="SAM" id="MobiDB-lite"/>
    </source>
</evidence>